<feature type="chain" id="PRO_5043663600" evidence="2">
    <location>
        <begin position="19"/>
        <end position="390"/>
    </location>
</feature>
<dbReference type="Proteomes" id="UP001377567">
    <property type="component" value="Unassembled WGS sequence"/>
</dbReference>
<keyword evidence="1" id="KW-0472">Membrane</keyword>
<comment type="caution">
    <text evidence="3">The sequence shown here is derived from an EMBL/GenBank/DDBJ whole genome shotgun (WGS) entry which is preliminary data.</text>
</comment>
<protein>
    <submittedName>
        <fullName evidence="3">Psg1 protein</fullName>
    </submittedName>
</protein>
<feature type="transmembrane region" description="Helical" evidence="1">
    <location>
        <begin position="313"/>
        <end position="335"/>
    </location>
</feature>
<dbReference type="EMBL" id="BTGD01000001">
    <property type="protein sequence ID" value="GMM53526.1"/>
    <property type="molecule type" value="Genomic_DNA"/>
</dbReference>
<dbReference type="InterPro" id="IPR028000">
    <property type="entry name" value="Pma1"/>
</dbReference>
<organism evidence="3 4">
    <name type="scientific">Maudiozyma humilis</name>
    <name type="common">Sour dough yeast</name>
    <name type="synonym">Kazachstania humilis</name>
    <dbReference type="NCBI Taxonomy" id="51915"/>
    <lineage>
        <taxon>Eukaryota</taxon>
        <taxon>Fungi</taxon>
        <taxon>Dikarya</taxon>
        <taxon>Ascomycota</taxon>
        <taxon>Saccharomycotina</taxon>
        <taxon>Saccharomycetes</taxon>
        <taxon>Saccharomycetales</taxon>
        <taxon>Saccharomycetaceae</taxon>
        <taxon>Maudiozyma</taxon>
    </lineage>
</organism>
<name>A0AAV5RQW4_MAUHU</name>
<accession>A0AAV5RQW4</accession>
<evidence type="ECO:0000313" key="4">
    <source>
        <dbReference type="Proteomes" id="UP001377567"/>
    </source>
</evidence>
<sequence length="390" mass="44847">MKLSLLLASSLLAASASAYKEVHHPPEVKETTSEEPKPWLRTIYSTKVEIVTPTVIAGVTFSAKPQETPDPLEKWVSLDKLGQPKTIRPEIKNGRTVRARPDYSTYFKTAAVRTYSYEDLKAHNMDPNDKYEEEYFIPEDDTYTSLNPVMRCTPDAYFHKGLAKDISSEPFCTPRENVQWKVGHTFFATWYTRFFEEENSGKVADMVRVHMSYVKESLSEKGISKRDLHATFFSSEWVKNVDGIYAITPSQDWLQGEYDRKIVISVQPDYVSDAQFNPLENGVVMHIIQGSKVAKTTKEDWVLIEAGLQKEKWWYIALTMPTIAIIVFVILYFFLRANKGMRDFSDVTKATLGKKHRVIGKFANMRKFKGMKNHKYTELPSYNKNKGKQS</sequence>
<evidence type="ECO:0000313" key="3">
    <source>
        <dbReference type="EMBL" id="GMM53526.1"/>
    </source>
</evidence>
<reference evidence="3 4" key="1">
    <citation type="journal article" date="2023" name="Elife">
        <title>Identification of key yeast species and microbe-microbe interactions impacting larval growth of Drosophila in the wild.</title>
        <authorList>
            <person name="Mure A."/>
            <person name="Sugiura Y."/>
            <person name="Maeda R."/>
            <person name="Honda K."/>
            <person name="Sakurai N."/>
            <person name="Takahashi Y."/>
            <person name="Watada M."/>
            <person name="Katoh T."/>
            <person name="Gotoh A."/>
            <person name="Gotoh Y."/>
            <person name="Taniguchi I."/>
            <person name="Nakamura K."/>
            <person name="Hayashi T."/>
            <person name="Katayama T."/>
            <person name="Uemura T."/>
            <person name="Hattori Y."/>
        </authorList>
    </citation>
    <scope>NUCLEOTIDE SEQUENCE [LARGE SCALE GENOMIC DNA]</scope>
    <source>
        <strain evidence="3 4">KH-74</strain>
    </source>
</reference>
<keyword evidence="1" id="KW-0812">Transmembrane</keyword>
<feature type="signal peptide" evidence="2">
    <location>
        <begin position="1"/>
        <end position="18"/>
    </location>
</feature>
<dbReference type="AlphaFoldDB" id="A0AAV5RQW4"/>
<keyword evidence="2" id="KW-0732">Signal</keyword>
<evidence type="ECO:0000256" key="2">
    <source>
        <dbReference type="SAM" id="SignalP"/>
    </source>
</evidence>
<keyword evidence="4" id="KW-1185">Reference proteome</keyword>
<gene>
    <name evidence="3" type="ORF">DAKH74_001420</name>
</gene>
<keyword evidence="1" id="KW-1133">Transmembrane helix</keyword>
<dbReference type="Pfam" id="PF14610">
    <property type="entry name" value="Psg1"/>
    <property type="match status" value="1"/>
</dbReference>
<proteinExistence type="predicted"/>
<evidence type="ECO:0000256" key="1">
    <source>
        <dbReference type="SAM" id="Phobius"/>
    </source>
</evidence>